<feature type="domain" description="Bacterial surface antigen (D15)" evidence="7">
    <location>
        <begin position="314"/>
        <end position="639"/>
    </location>
</feature>
<dbReference type="InterPro" id="IPR039910">
    <property type="entry name" value="D15-like"/>
</dbReference>
<evidence type="ECO:0000259" key="7">
    <source>
        <dbReference type="Pfam" id="PF01103"/>
    </source>
</evidence>
<dbReference type="RefSeq" id="WP_316433520.1">
    <property type="nucleotide sequence ID" value="NZ_CP053586.1"/>
</dbReference>
<evidence type="ECO:0000256" key="3">
    <source>
        <dbReference type="ARBA" id="ARBA00022729"/>
    </source>
</evidence>
<organism evidence="8">
    <name type="scientific">Leptolyngbya sp. NK1-12</name>
    <dbReference type="NCBI Taxonomy" id="2547451"/>
    <lineage>
        <taxon>Bacteria</taxon>
        <taxon>Bacillati</taxon>
        <taxon>Cyanobacteriota</taxon>
        <taxon>Cyanophyceae</taxon>
        <taxon>Leptolyngbyales</taxon>
        <taxon>Leptolyngbyaceae</taxon>
        <taxon>Leptolyngbya group</taxon>
        <taxon>Leptolyngbya</taxon>
    </lineage>
</organism>
<evidence type="ECO:0000313" key="8">
    <source>
        <dbReference type="EMBL" id="WNZ22136.1"/>
    </source>
</evidence>
<keyword evidence="5" id="KW-0998">Cell outer membrane</keyword>
<evidence type="ECO:0000256" key="6">
    <source>
        <dbReference type="SAM" id="MobiDB-lite"/>
    </source>
</evidence>
<keyword evidence="4" id="KW-0472">Membrane</keyword>
<evidence type="ECO:0000256" key="5">
    <source>
        <dbReference type="ARBA" id="ARBA00023237"/>
    </source>
</evidence>
<name>A0AA96WIS2_9CYAN</name>
<reference evidence="8" key="1">
    <citation type="submission" date="2020-05" db="EMBL/GenBank/DDBJ databases">
        <authorList>
            <person name="Zhu T."/>
            <person name="Keshari N."/>
            <person name="Lu X."/>
        </authorList>
    </citation>
    <scope>NUCLEOTIDE SEQUENCE</scope>
    <source>
        <strain evidence="8">NK1-12</strain>
    </source>
</reference>
<feature type="compositionally biased region" description="Polar residues" evidence="6">
    <location>
        <begin position="127"/>
        <end position="146"/>
    </location>
</feature>
<dbReference type="PANTHER" id="PTHR12815">
    <property type="entry name" value="SORTING AND ASSEMBLY MACHINERY SAMM50 PROTEIN FAMILY MEMBER"/>
    <property type="match status" value="1"/>
</dbReference>
<dbReference type="AlphaFoldDB" id="A0AA96WIS2"/>
<accession>A0AA96WIS2</accession>
<evidence type="ECO:0000256" key="4">
    <source>
        <dbReference type="ARBA" id="ARBA00023136"/>
    </source>
</evidence>
<comment type="subcellular location">
    <subcellularLocation>
        <location evidence="1">Membrane</location>
    </subcellularLocation>
</comment>
<keyword evidence="2" id="KW-0812">Transmembrane</keyword>
<feature type="compositionally biased region" description="Low complexity" evidence="6">
    <location>
        <begin position="80"/>
        <end position="91"/>
    </location>
</feature>
<evidence type="ECO:0000256" key="2">
    <source>
        <dbReference type="ARBA" id="ARBA00022692"/>
    </source>
</evidence>
<proteinExistence type="predicted"/>
<evidence type="ECO:0000256" key="1">
    <source>
        <dbReference type="ARBA" id="ARBA00004370"/>
    </source>
</evidence>
<dbReference type="PANTHER" id="PTHR12815:SF47">
    <property type="entry name" value="TRANSLOCATION AND ASSEMBLY MODULE SUBUNIT TAMA"/>
    <property type="match status" value="1"/>
</dbReference>
<sequence>MSTKQTRSCALSLAIPPGWTPVLTALLGVGLPLVFVDKSNAELPIPKPSVLYYSWETAPSGATSTDRILTDTPAELDAAPELAPAETASETDSTIREPLPIDFSTDAPLPDASLPDVPLSDAPLPDASSNSAADLTAPETTSQTPPASRPEEDSEPETAEPPVQVEFTPAGPSLLFDGIAPAGSGQTITDIEVRFFRRDGEIFEGHTRPSVFLREFDLEPGTPYDEVLAQQGLDRLSRMAVVRSAGIELEPAANPDEVVMVILVEERSPIVLGLYSVNPSPSALEGPFQQNPALGQGPDENTGLSADGSVRFLNLGGNDQELTLQIRGGVQVFDTELVFRDPWIGNDPTGISFNIFNQRSVQRVFAGGARDVDLPNRNTPWVHRFGGGIEVFRPVATDLTLALGVNYQQVSIHNSAFERDTFDRDQLGERLIVGSDFDELLTVQFSGELNRLDNLDRPLDGDRLRFGIDQAIPIGAASITYTRLSANYTHFLPLDLFGFAEGPRTLVFNAQAGAMFGDVPPYDAFSIEAGPLGSYAGDGLASGSRFALVAAEYRFPIINFELLRRDVNLGGAIFSGFASTLGSADDVIGEPSVSRRKPEDGFVFGLGLRADTDLGLFRLEFSINDDGASQVVLTAGEKF</sequence>
<protein>
    <submittedName>
        <fullName evidence="8">BamA/TamA family outer membrane protein</fullName>
    </submittedName>
</protein>
<dbReference type="EMBL" id="CP053586">
    <property type="protein sequence ID" value="WNZ22136.1"/>
    <property type="molecule type" value="Genomic_DNA"/>
</dbReference>
<dbReference type="GO" id="GO:0019867">
    <property type="term" value="C:outer membrane"/>
    <property type="evidence" value="ECO:0007669"/>
    <property type="project" value="InterPro"/>
</dbReference>
<dbReference type="InterPro" id="IPR000184">
    <property type="entry name" value="Bac_surfAg_D15"/>
</dbReference>
<dbReference type="Pfam" id="PF01103">
    <property type="entry name" value="Omp85"/>
    <property type="match status" value="1"/>
</dbReference>
<gene>
    <name evidence="8" type="ORF">HJG54_04135</name>
</gene>
<feature type="region of interest" description="Disordered" evidence="6">
    <location>
        <begin position="80"/>
        <end position="181"/>
    </location>
</feature>
<dbReference type="Gene3D" id="3.10.20.310">
    <property type="entry name" value="membrane protein fhac"/>
    <property type="match status" value="1"/>
</dbReference>
<dbReference type="Gene3D" id="2.40.160.50">
    <property type="entry name" value="membrane protein fhac: a member of the omp85/tpsb transporter family"/>
    <property type="match status" value="1"/>
</dbReference>
<keyword evidence="3" id="KW-0732">Signal</keyword>